<dbReference type="InterPro" id="IPR003761">
    <property type="entry name" value="Exonuc_VII_S"/>
</dbReference>
<comment type="similarity">
    <text evidence="1 6">Belongs to the XseB family.</text>
</comment>
<evidence type="ECO:0000256" key="1">
    <source>
        <dbReference type="ARBA" id="ARBA00009998"/>
    </source>
</evidence>
<dbReference type="HAMAP" id="MF_00337">
    <property type="entry name" value="Exonuc_7_S"/>
    <property type="match status" value="1"/>
</dbReference>
<evidence type="ECO:0000256" key="6">
    <source>
        <dbReference type="HAMAP-Rule" id="MF_00337"/>
    </source>
</evidence>
<protein>
    <recommendedName>
        <fullName evidence="6">Exodeoxyribonuclease 7 small subunit</fullName>
        <ecNumber evidence="6">3.1.11.6</ecNumber>
    </recommendedName>
    <alternativeName>
        <fullName evidence="6">Exodeoxyribonuclease VII small subunit</fullName>
        <shortName evidence="6">Exonuclease VII small subunit</shortName>
    </alternativeName>
</protein>
<dbReference type="GO" id="GO:0006308">
    <property type="term" value="P:DNA catabolic process"/>
    <property type="evidence" value="ECO:0007669"/>
    <property type="project" value="UniProtKB-UniRule"/>
</dbReference>
<dbReference type="Proteomes" id="UP000177870">
    <property type="component" value="Chromosome"/>
</dbReference>
<dbReference type="GO" id="GO:0008855">
    <property type="term" value="F:exodeoxyribonuclease VII activity"/>
    <property type="evidence" value="ECO:0007669"/>
    <property type="project" value="UniProtKB-UniRule"/>
</dbReference>
<accession>A0A1D8TRR2</accession>
<dbReference type="GO" id="GO:0009318">
    <property type="term" value="C:exodeoxyribonuclease VII complex"/>
    <property type="evidence" value="ECO:0007669"/>
    <property type="project" value="UniProtKB-UniRule"/>
</dbReference>
<evidence type="ECO:0000256" key="4">
    <source>
        <dbReference type="ARBA" id="ARBA00022801"/>
    </source>
</evidence>
<dbReference type="GO" id="GO:0005737">
    <property type="term" value="C:cytoplasm"/>
    <property type="evidence" value="ECO:0007669"/>
    <property type="project" value="UniProtKB-SubCell"/>
</dbReference>
<dbReference type="RefSeq" id="WP_070392728.1">
    <property type="nucleotide sequence ID" value="NZ_CP017599.1"/>
</dbReference>
<comment type="catalytic activity">
    <reaction evidence="6">
        <text>Exonucleolytic cleavage in either 5'- to 3'- or 3'- to 5'-direction to yield nucleoside 5'-phosphates.</text>
        <dbReference type="EC" id="3.1.11.6"/>
    </reaction>
</comment>
<dbReference type="Pfam" id="PF02609">
    <property type="entry name" value="Exonuc_VII_S"/>
    <property type="match status" value="1"/>
</dbReference>
<sequence>METQSDSNLTDSNLSKIPSGETWNYEATVAKVETIIKQIETGELELADVFDQFSAAVEYLHQCEYFLDQRQQQMDLLIETLTNDSDF</sequence>
<evidence type="ECO:0000256" key="5">
    <source>
        <dbReference type="ARBA" id="ARBA00022839"/>
    </source>
</evidence>
<reference evidence="8" key="1">
    <citation type="submission" date="2016-10" db="EMBL/GenBank/DDBJ databases">
        <title>Comparative genomics uncovers the prolific and rare metabolic potential of the cyanobacterial genus Moorea.</title>
        <authorList>
            <person name="Leao T."/>
            <person name="Castelao G."/>
            <person name="Korobeynikov A."/>
            <person name="Monroe E.A."/>
            <person name="Podell S."/>
            <person name="Glukhov E."/>
            <person name="Allen E."/>
            <person name="Gerwick W.H."/>
            <person name="Gerwick L."/>
        </authorList>
    </citation>
    <scope>NUCLEOTIDE SEQUENCE [LARGE SCALE GENOMIC DNA]</scope>
    <source>
        <strain evidence="8">PAL-8-15-08-1</strain>
    </source>
</reference>
<comment type="subunit">
    <text evidence="6">Heterooligomer composed of large and small subunits.</text>
</comment>
<keyword evidence="4 6" id="KW-0378">Hydrolase</keyword>
<comment type="function">
    <text evidence="6">Bidirectionally degrades single-stranded DNA into large acid-insoluble oligonucleotides, which are then degraded further into small acid-soluble oligonucleotides.</text>
</comment>
<evidence type="ECO:0000256" key="2">
    <source>
        <dbReference type="ARBA" id="ARBA00022490"/>
    </source>
</evidence>
<gene>
    <name evidence="6" type="primary">xseB</name>
    <name evidence="7" type="ORF">BJP34_13090</name>
</gene>
<comment type="subcellular location">
    <subcellularLocation>
        <location evidence="6">Cytoplasm</location>
    </subcellularLocation>
</comment>
<dbReference type="NCBIfam" id="TIGR01280">
    <property type="entry name" value="xseB"/>
    <property type="match status" value="1"/>
</dbReference>
<dbReference type="InterPro" id="IPR037004">
    <property type="entry name" value="Exonuc_VII_ssu_sf"/>
</dbReference>
<evidence type="ECO:0000256" key="3">
    <source>
        <dbReference type="ARBA" id="ARBA00022722"/>
    </source>
</evidence>
<dbReference type="STRING" id="1458985.BJP34_13090"/>
<evidence type="ECO:0000313" key="8">
    <source>
        <dbReference type="Proteomes" id="UP000177870"/>
    </source>
</evidence>
<keyword evidence="3 6" id="KW-0540">Nuclease</keyword>
<proteinExistence type="inferred from homology"/>
<dbReference type="KEGG" id="mpro:BJP34_13090"/>
<dbReference type="EMBL" id="CP017599">
    <property type="protein sequence ID" value="AOX00264.1"/>
    <property type="molecule type" value="Genomic_DNA"/>
</dbReference>
<name>A0A1D8TRR2_9CYAN</name>
<keyword evidence="5 6" id="KW-0269">Exonuclease</keyword>
<dbReference type="Gene3D" id="1.10.287.1040">
    <property type="entry name" value="Exonuclease VII, small subunit"/>
    <property type="match status" value="1"/>
</dbReference>
<evidence type="ECO:0000313" key="7">
    <source>
        <dbReference type="EMBL" id="AOX00264.1"/>
    </source>
</evidence>
<organism evidence="7 8">
    <name type="scientific">Moorena producens PAL-8-15-08-1</name>
    <dbReference type="NCBI Taxonomy" id="1458985"/>
    <lineage>
        <taxon>Bacteria</taxon>
        <taxon>Bacillati</taxon>
        <taxon>Cyanobacteriota</taxon>
        <taxon>Cyanophyceae</taxon>
        <taxon>Coleofasciculales</taxon>
        <taxon>Coleofasciculaceae</taxon>
        <taxon>Moorena</taxon>
    </lineage>
</organism>
<keyword evidence="2 6" id="KW-0963">Cytoplasm</keyword>
<dbReference type="OrthoDB" id="427334at2"/>
<dbReference type="EC" id="3.1.11.6" evidence="6"/>
<dbReference type="AlphaFoldDB" id="A0A1D8TRR2"/>
<dbReference type="SUPFAM" id="SSF116842">
    <property type="entry name" value="XseB-like"/>
    <property type="match status" value="1"/>
</dbReference>